<gene>
    <name evidence="3" type="ORF">GNH96_08195</name>
</gene>
<dbReference type="KEGG" id="metu:GNH96_08195"/>
<dbReference type="GO" id="GO:0005524">
    <property type="term" value="F:ATP binding"/>
    <property type="evidence" value="ECO:0007669"/>
    <property type="project" value="UniProtKB-KW"/>
</dbReference>
<dbReference type="PANTHER" id="PTHR35526">
    <property type="entry name" value="ANTI-SIGMA-F FACTOR RSBW-RELATED"/>
    <property type="match status" value="1"/>
</dbReference>
<keyword evidence="1" id="KW-0418">Kinase</keyword>
<dbReference type="Proteomes" id="UP000503004">
    <property type="component" value="Chromosome"/>
</dbReference>
<sequence length="160" mass="17231">MEPNEPDAQCAQFERTIDAGIEPLIEVMEQLESFCTASGVPEAVAVQLNLVLEELATNTIKYGYPAGKSGKIEICLTLHGGLASLTVADDGNEFDPTTSPAPDVYRQLEERAIGGLGIHLVMRMMDSVTYHRHGGKNIVTVSKNTRPANGLTSVTGERCE</sequence>
<evidence type="ECO:0000259" key="2">
    <source>
        <dbReference type="Pfam" id="PF13581"/>
    </source>
</evidence>
<dbReference type="AlphaFoldDB" id="A0A858Q7S3"/>
<dbReference type="CDD" id="cd16936">
    <property type="entry name" value="HATPase_RsbW-like"/>
    <property type="match status" value="1"/>
</dbReference>
<evidence type="ECO:0000313" key="3">
    <source>
        <dbReference type="EMBL" id="QJD29952.1"/>
    </source>
</evidence>
<dbReference type="GO" id="GO:0004674">
    <property type="term" value="F:protein serine/threonine kinase activity"/>
    <property type="evidence" value="ECO:0007669"/>
    <property type="project" value="UniProtKB-KW"/>
</dbReference>
<dbReference type="InterPro" id="IPR036890">
    <property type="entry name" value="HATPase_C_sf"/>
</dbReference>
<dbReference type="SUPFAM" id="SSF55874">
    <property type="entry name" value="ATPase domain of HSP90 chaperone/DNA topoisomerase II/histidine kinase"/>
    <property type="match status" value="1"/>
</dbReference>
<feature type="domain" description="Histidine kinase/HSP90-like ATPase" evidence="2">
    <location>
        <begin position="24"/>
        <end position="143"/>
    </location>
</feature>
<keyword evidence="1" id="KW-0808">Transferase</keyword>
<dbReference type="InterPro" id="IPR003594">
    <property type="entry name" value="HATPase_dom"/>
</dbReference>
<name>A0A858Q7S3_9GAMM</name>
<dbReference type="EMBL" id="CP046565">
    <property type="protein sequence ID" value="QJD29952.1"/>
    <property type="molecule type" value="Genomic_DNA"/>
</dbReference>
<keyword evidence="3" id="KW-0547">Nucleotide-binding</keyword>
<dbReference type="Gene3D" id="3.30.565.10">
    <property type="entry name" value="Histidine kinase-like ATPase, C-terminal domain"/>
    <property type="match status" value="1"/>
</dbReference>
<reference evidence="4" key="1">
    <citation type="submission" date="2019-12" db="EMBL/GenBank/DDBJ databases">
        <authorList>
            <person name="Awala S.I."/>
            <person name="Rhee S.K."/>
        </authorList>
    </citation>
    <scope>NUCLEOTIDE SEQUENCE [LARGE SCALE GENOMIC DNA]</scope>
    <source>
        <strain evidence="4">IM1</strain>
    </source>
</reference>
<protein>
    <submittedName>
        <fullName evidence="3">ATP-binding protein</fullName>
    </submittedName>
</protein>
<proteinExistence type="predicted"/>
<dbReference type="PANTHER" id="PTHR35526:SF6">
    <property type="entry name" value="SLR1861 PROTEIN"/>
    <property type="match status" value="1"/>
</dbReference>
<evidence type="ECO:0000313" key="4">
    <source>
        <dbReference type="Proteomes" id="UP000503004"/>
    </source>
</evidence>
<dbReference type="RefSeq" id="WP_169603234.1">
    <property type="nucleotide sequence ID" value="NZ_CP046565.1"/>
</dbReference>
<keyword evidence="3" id="KW-0067">ATP-binding</keyword>
<evidence type="ECO:0000256" key="1">
    <source>
        <dbReference type="ARBA" id="ARBA00022527"/>
    </source>
</evidence>
<keyword evidence="1" id="KW-0723">Serine/threonine-protein kinase</keyword>
<keyword evidence="4" id="KW-1185">Reference proteome</keyword>
<dbReference type="InterPro" id="IPR050267">
    <property type="entry name" value="Anti-sigma-factor_SerPK"/>
</dbReference>
<organism evidence="3 4">
    <name type="scientific">Methylococcus geothermalis</name>
    <dbReference type="NCBI Taxonomy" id="2681310"/>
    <lineage>
        <taxon>Bacteria</taxon>
        <taxon>Pseudomonadati</taxon>
        <taxon>Pseudomonadota</taxon>
        <taxon>Gammaproteobacteria</taxon>
        <taxon>Methylococcales</taxon>
        <taxon>Methylococcaceae</taxon>
        <taxon>Methylococcus</taxon>
    </lineage>
</organism>
<accession>A0A858Q7S3</accession>
<dbReference type="Pfam" id="PF13581">
    <property type="entry name" value="HATPase_c_2"/>
    <property type="match status" value="1"/>
</dbReference>